<dbReference type="InParanoid" id="A0A545AMA3"/>
<dbReference type="OrthoDB" id="9904064at2"/>
<feature type="transmembrane region" description="Helical" evidence="2">
    <location>
        <begin position="63"/>
        <end position="83"/>
    </location>
</feature>
<gene>
    <name evidence="3" type="ORF">FL583_27920</name>
</gene>
<name>A0A545AMA3_9ACTN</name>
<organism evidence="3 4">
    <name type="scientific">Cryptosporangium phraense</name>
    <dbReference type="NCBI Taxonomy" id="2593070"/>
    <lineage>
        <taxon>Bacteria</taxon>
        <taxon>Bacillati</taxon>
        <taxon>Actinomycetota</taxon>
        <taxon>Actinomycetes</taxon>
        <taxon>Cryptosporangiales</taxon>
        <taxon>Cryptosporangiaceae</taxon>
        <taxon>Cryptosporangium</taxon>
    </lineage>
</organism>
<dbReference type="RefSeq" id="WP_142707814.1">
    <property type="nucleotide sequence ID" value="NZ_VIRS01000022.1"/>
</dbReference>
<evidence type="ECO:0000256" key="1">
    <source>
        <dbReference type="SAM" id="MobiDB-lite"/>
    </source>
</evidence>
<proteinExistence type="predicted"/>
<evidence type="ECO:0000313" key="3">
    <source>
        <dbReference type="EMBL" id="TQS41855.1"/>
    </source>
</evidence>
<dbReference type="Proteomes" id="UP000317982">
    <property type="component" value="Unassembled WGS sequence"/>
</dbReference>
<protein>
    <submittedName>
        <fullName evidence="3">DUF389 domain-containing protein</fullName>
    </submittedName>
</protein>
<evidence type="ECO:0000256" key="2">
    <source>
        <dbReference type="SAM" id="Phobius"/>
    </source>
</evidence>
<dbReference type="AlphaFoldDB" id="A0A545AMA3"/>
<accession>A0A545AMA3</accession>
<feature type="region of interest" description="Disordered" evidence="1">
    <location>
        <begin position="1"/>
        <end position="26"/>
    </location>
</feature>
<sequence>MTWDPAPNHQPAGYVPPPVQMPTPRRPRYRESGEVRWWGVLIGVCVSLVYFVLVGLVSWSTASLVSLFLVAILIAGSAGAVLLTRGDRGMGVGVAAVTGAALSVTMLVLAWDTFNVNQLFT</sequence>
<feature type="transmembrane region" description="Helical" evidence="2">
    <location>
        <begin position="90"/>
        <end position="111"/>
    </location>
</feature>
<reference evidence="3 4" key="1">
    <citation type="submission" date="2019-07" db="EMBL/GenBank/DDBJ databases">
        <title>Cryptosporangium phraense sp. nov., isolated from plant litter.</title>
        <authorList>
            <person name="Suriyachadkun C."/>
        </authorList>
    </citation>
    <scope>NUCLEOTIDE SEQUENCE [LARGE SCALE GENOMIC DNA]</scope>
    <source>
        <strain evidence="3 4">A-T 5661</strain>
    </source>
</reference>
<keyword evidence="4" id="KW-1185">Reference proteome</keyword>
<comment type="caution">
    <text evidence="3">The sequence shown here is derived from an EMBL/GenBank/DDBJ whole genome shotgun (WGS) entry which is preliminary data.</text>
</comment>
<keyword evidence="2" id="KW-0472">Membrane</keyword>
<evidence type="ECO:0000313" key="4">
    <source>
        <dbReference type="Proteomes" id="UP000317982"/>
    </source>
</evidence>
<dbReference type="EMBL" id="VIRS01000022">
    <property type="protein sequence ID" value="TQS41855.1"/>
    <property type="molecule type" value="Genomic_DNA"/>
</dbReference>
<keyword evidence="2" id="KW-0812">Transmembrane</keyword>
<keyword evidence="2" id="KW-1133">Transmembrane helix</keyword>
<feature type="transmembrane region" description="Helical" evidence="2">
    <location>
        <begin position="35"/>
        <end position="57"/>
    </location>
</feature>